<feature type="domain" description="VTT" evidence="7">
    <location>
        <begin position="138"/>
        <end position="258"/>
    </location>
</feature>
<dbReference type="OrthoDB" id="3364966at2759"/>
<evidence type="ECO:0000259" key="7">
    <source>
        <dbReference type="Pfam" id="PF09335"/>
    </source>
</evidence>
<dbReference type="GO" id="GO:0000045">
    <property type="term" value="P:autophagosome assembly"/>
    <property type="evidence" value="ECO:0007669"/>
    <property type="project" value="TreeGrafter"/>
</dbReference>
<evidence type="ECO:0000256" key="3">
    <source>
        <dbReference type="ARBA" id="ARBA00022989"/>
    </source>
</evidence>
<name>A0A0B7NDS8_9FUNG</name>
<evidence type="ECO:0000256" key="4">
    <source>
        <dbReference type="ARBA" id="ARBA00023136"/>
    </source>
</evidence>
<dbReference type="GO" id="GO:0005789">
    <property type="term" value="C:endoplasmic reticulum membrane"/>
    <property type="evidence" value="ECO:0007669"/>
    <property type="project" value="TreeGrafter"/>
</dbReference>
<keyword evidence="3 6" id="KW-1133">Transmembrane helix</keyword>
<evidence type="ECO:0000256" key="1">
    <source>
        <dbReference type="ARBA" id="ARBA00004141"/>
    </source>
</evidence>
<keyword evidence="9" id="KW-1185">Reference proteome</keyword>
<sequence length="332" mass="37526">MSSAEEQVKILETNAILSSNAADQARSYTAITQDLESSNSSVATQIEKRAWFWTSNSYAWSLTTLVLLFLLFTALEYALIELNLPAMNPHDRDTIKFPRNLDDLRRLNAVLSIYMDKHFINVYVTFVMTYIYLQSFSIPGSMWLSILGGTLFDFWLILFTVSMCSAIGATFAYFISRSLGSVAVIRLMGERLKNWNEQLVQHKQHMFNYMIVLRISPLPPNWTVNLGSPHLGVPIGAFFWGTFIGVTPPSFIHVQAGAALDRLSSSDKLELLTPINVLCLLAVALVALIPVFLKLRYHLDIADKLINIISDQECDVFKNNVRYEDDKPVECP</sequence>
<organism evidence="8 9">
    <name type="scientific">Parasitella parasitica</name>
    <dbReference type="NCBI Taxonomy" id="35722"/>
    <lineage>
        <taxon>Eukaryota</taxon>
        <taxon>Fungi</taxon>
        <taxon>Fungi incertae sedis</taxon>
        <taxon>Mucoromycota</taxon>
        <taxon>Mucoromycotina</taxon>
        <taxon>Mucoromycetes</taxon>
        <taxon>Mucorales</taxon>
        <taxon>Mucorineae</taxon>
        <taxon>Mucoraceae</taxon>
        <taxon>Parasitella</taxon>
    </lineage>
</organism>
<evidence type="ECO:0000256" key="5">
    <source>
        <dbReference type="ARBA" id="ARBA00025797"/>
    </source>
</evidence>
<comment type="similarity">
    <text evidence="5">Belongs to the TMEM41 family.</text>
</comment>
<dbReference type="Proteomes" id="UP000054107">
    <property type="component" value="Unassembled WGS sequence"/>
</dbReference>
<dbReference type="EMBL" id="LN733222">
    <property type="protein sequence ID" value="CEP16656.1"/>
    <property type="molecule type" value="Genomic_DNA"/>
</dbReference>
<proteinExistence type="inferred from homology"/>
<dbReference type="AlphaFoldDB" id="A0A0B7NDS8"/>
<keyword evidence="4 6" id="KW-0472">Membrane</keyword>
<reference evidence="8 9" key="1">
    <citation type="submission" date="2014-09" db="EMBL/GenBank/DDBJ databases">
        <authorList>
            <person name="Ellenberger Sabrina"/>
        </authorList>
    </citation>
    <scope>NUCLEOTIDE SEQUENCE [LARGE SCALE GENOMIC DNA]</scope>
    <source>
        <strain evidence="8 9">CBS 412.66</strain>
    </source>
</reference>
<feature type="transmembrane region" description="Helical" evidence="6">
    <location>
        <begin position="120"/>
        <end position="142"/>
    </location>
</feature>
<feature type="transmembrane region" description="Helical" evidence="6">
    <location>
        <begin position="58"/>
        <end position="80"/>
    </location>
</feature>
<dbReference type="InterPro" id="IPR032816">
    <property type="entry name" value="VTT_dom"/>
</dbReference>
<feature type="transmembrane region" description="Helical" evidence="6">
    <location>
        <begin position="271"/>
        <end position="293"/>
    </location>
</feature>
<dbReference type="Pfam" id="PF09335">
    <property type="entry name" value="VTT_dom"/>
    <property type="match status" value="1"/>
</dbReference>
<dbReference type="STRING" id="35722.A0A0B7NDS8"/>
<evidence type="ECO:0000256" key="2">
    <source>
        <dbReference type="ARBA" id="ARBA00022692"/>
    </source>
</evidence>
<dbReference type="PANTHER" id="PTHR43220:SF18">
    <property type="entry name" value="TRANSMEMBRANE PROTEIN 41B"/>
    <property type="match status" value="1"/>
</dbReference>
<dbReference type="PANTHER" id="PTHR43220">
    <property type="match status" value="1"/>
</dbReference>
<evidence type="ECO:0000313" key="9">
    <source>
        <dbReference type="Proteomes" id="UP000054107"/>
    </source>
</evidence>
<gene>
    <name evidence="8" type="primary">PARPA_10928.1 scaffold 41991</name>
</gene>
<accession>A0A0B7NDS8</accession>
<evidence type="ECO:0000313" key="8">
    <source>
        <dbReference type="EMBL" id="CEP16656.1"/>
    </source>
</evidence>
<keyword evidence="2 6" id="KW-0812">Transmembrane</keyword>
<protein>
    <recommendedName>
        <fullName evidence="7">VTT domain-containing protein</fullName>
    </recommendedName>
</protein>
<evidence type="ECO:0000256" key="6">
    <source>
        <dbReference type="SAM" id="Phobius"/>
    </source>
</evidence>
<feature type="transmembrane region" description="Helical" evidence="6">
    <location>
        <begin position="154"/>
        <end position="176"/>
    </location>
</feature>
<dbReference type="InterPro" id="IPR045014">
    <property type="entry name" value="TM41A/B"/>
</dbReference>
<comment type="subcellular location">
    <subcellularLocation>
        <location evidence="1">Membrane</location>
        <topology evidence="1">Multi-pass membrane protein</topology>
    </subcellularLocation>
</comment>
<feature type="transmembrane region" description="Helical" evidence="6">
    <location>
        <begin position="231"/>
        <end position="251"/>
    </location>
</feature>